<dbReference type="InterPro" id="IPR003607">
    <property type="entry name" value="HD/PDEase_dom"/>
</dbReference>
<dbReference type="InterPro" id="IPR006675">
    <property type="entry name" value="HDIG_dom"/>
</dbReference>
<dbReference type="EMBL" id="ATAX01000036">
    <property type="protein sequence ID" value="EWM52293.1"/>
    <property type="molecule type" value="Genomic_DNA"/>
</dbReference>
<dbReference type="InterPro" id="IPR006674">
    <property type="entry name" value="HD_domain"/>
</dbReference>
<evidence type="ECO:0000259" key="1">
    <source>
        <dbReference type="SMART" id="SM00471"/>
    </source>
</evidence>
<dbReference type="CDD" id="cd00077">
    <property type="entry name" value="HDc"/>
    <property type="match status" value="1"/>
</dbReference>
<comment type="caution">
    <text evidence="2">The sequence shown here is derived from an EMBL/GenBank/DDBJ whole genome shotgun (WGS) entry which is preliminary data.</text>
</comment>
<keyword evidence="3" id="KW-1185">Reference proteome</keyword>
<sequence length="161" mass="18508">MKLELTNRILKNKRYLQLVSRLKELERDRIFCGHDMEHFLSVARIALILCREKGVEADADVIYSAALLHDIGRVEEYLNGIPHDVAGVVTAEEILDETGCPEDKKAEITGLISSHRRAGSEKNRLEEIFYTADKRSRLCFCCRAKDECNWPQYKRNNEIGV</sequence>
<dbReference type="RefSeq" id="WP_037301317.1">
    <property type="nucleotide sequence ID" value="NZ_ATAX01000036.1"/>
</dbReference>
<gene>
    <name evidence="2" type="ORF">RF007C_13145</name>
</gene>
<reference evidence="2 3" key="1">
    <citation type="journal article" date="2014" name="PLoS ONE">
        <title>Rumen cellulosomics: divergent fiber-degrading strategies revealed by comparative genome-wide analysis of six ruminococcal strains.</title>
        <authorList>
            <person name="Dassa B."/>
            <person name="Borovok I."/>
            <person name="Ruimy-Israeli V."/>
            <person name="Lamed R."/>
            <person name="Flint H.J."/>
            <person name="Duncan S.H."/>
            <person name="Henrissat B."/>
            <person name="Coutinho P."/>
            <person name="Morrison M."/>
            <person name="Mosoni P."/>
            <person name="Yeoman C.J."/>
            <person name="White B.A."/>
            <person name="Bayer E.A."/>
        </authorList>
    </citation>
    <scope>NUCLEOTIDE SEQUENCE [LARGE SCALE GENOMIC DNA]</scope>
    <source>
        <strain evidence="2 3">007c</strain>
    </source>
</reference>
<name>W7UEE0_RUMFL</name>
<organism evidence="2 3">
    <name type="scientific">Ruminococcus flavefaciens 007c</name>
    <dbReference type="NCBI Taxonomy" id="1341157"/>
    <lineage>
        <taxon>Bacteria</taxon>
        <taxon>Bacillati</taxon>
        <taxon>Bacillota</taxon>
        <taxon>Clostridia</taxon>
        <taxon>Eubacteriales</taxon>
        <taxon>Oscillospiraceae</taxon>
        <taxon>Ruminococcus</taxon>
    </lineage>
</organism>
<dbReference type="Pfam" id="PF01966">
    <property type="entry name" value="HD"/>
    <property type="match status" value="1"/>
</dbReference>
<feature type="domain" description="HD/PDEase" evidence="1">
    <location>
        <begin position="31"/>
        <end position="147"/>
    </location>
</feature>
<dbReference type="SUPFAM" id="SSF109604">
    <property type="entry name" value="HD-domain/PDEase-like"/>
    <property type="match status" value="1"/>
</dbReference>
<dbReference type="NCBIfam" id="TIGR00277">
    <property type="entry name" value="HDIG"/>
    <property type="match status" value="1"/>
</dbReference>
<dbReference type="OrthoDB" id="1669667at2"/>
<evidence type="ECO:0000313" key="3">
    <source>
        <dbReference type="Proteomes" id="UP000019365"/>
    </source>
</evidence>
<evidence type="ECO:0000313" key="2">
    <source>
        <dbReference type="EMBL" id="EWM52293.1"/>
    </source>
</evidence>
<dbReference type="Gene3D" id="1.10.3210.10">
    <property type="entry name" value="Hypothetical protein af1432"/>
    <property type="match status" value="1"/>
</dbReference>
<dbReference type="Proteomes" id="UP000019365">
    <property type="component" value="Unassembled WGS sequence"/>
</dbReference>
<accession>W7UEE0</accession>
<dbReference type="PATRIC" id="fig|1341157.4.peg.3066"/>
<proteinExistence type="predicted"/>
<dbReference type="SMART" id="SM00471">
    <property type="entry name" value="HDc"/>
    <property type="match status" value="1"/>
</dbReference>
<dbReference type="eggNOG" id="COG1418">
    <property type="taxonomic scope" value="Bacteria"/>
</dbReference>
<dbReference type="AlphaFoldDB" id="W7UEE0"/>
<protein>
    <recommendedName>
        <fullName evidence="1">HD/PDEase domain-containing protein</fullName>
    </recommendedName>
</protein>